<name>A0A2K9BYS0_9MOLU</name>
<evidence type="ECO:0000313" key="3">
    <source>
        <dbReference type="Proteomes" id="UP000233419"/>
    </source>
</evidence>
<keyword evidence="1" id="KW-1133">Transmembrane helix</keyword>
<evidence type="ECO:0000313" key="2">
    <source>
        <dbReference type="EMBL" id="AUF83518.1"/>
    </source>
</evidence>
<feature type="transmembrane region" description="Helical" evidence="1">
    <location>
        <begin position="27"/>
        <end position="49"/>
    </location>
</feature>
<keyword evidence="3" id="KW-1185">Reference proteome</keyword>
<feature type="transmembrane region" description="Helical" evidence="1">
    <location>
        <begin position="61"/>
        <end position="84"/>
    </location>
</feature>
<dbReference type="AlphaFoldDB" id="A0A2K9BYS0"/>
<reference evidence="2 3" key="1">
    <citation type="submission" date="2017-12" db="EMBL/GenBank/DDBJ databases">
        <title>Mesoplasma syrphidae YJS, Complete Genome.</title>
        <authorList>
            <person name="Knight T.F."/>
            <person name="Citino T."/>
            <person name="Rubinstein R."/>
            <person name="Neuschaefer Z."/>
        </authorList>
    </citation>
    <scope>NUCLEOTIDE SEQUENCE [LARGE SCALE GENOMIC DNA]</scope>
    <source>
        <strain evidence="2 3">YJS</strain>
    </source>
</reference>
<feature type="transmembrane region" description="Helical" evidence="1">
    <location>
        <begin position="111"/>
        <end position="134"/>
    </location>
</feature>
<feature type="transmembrane region" description="Helical" evidence="1">
    <location>
        <begin position="140"/>
        <end position="161"/>
    </location>
</feature>
<dbReference type="KEGG" id="msyr:CXP39_01770"/>
<gene>
    <name evidence="2" type="ORF">CXP39_01770</name>
</gene>
<accession>A0A2K9BYS0</accession>
<dbReference type="RefSeq" id="WP_027048126.1">
    <property type="nucleotide sequence ID" value="NZ_CP025257.1"/>
</dbReference>
<protein>
    <submittedName>
        <fullName evidence="2">Uncharacterized protein</fullName>
    </submittedName>
</protein>
<sequence length="292" mass="34391">MHQKTKTEVRKFYYDFTKKYFVTSKPLLILFISDMMLFAAVCVSFFTKLALPDMNETAESVLNYLIIISSFYILLKFTITNFMYDSMYFKKICIYQENLELKAMEVKTQRVINYMPFQFVVLMISLNIIVVVILNFEVELIFNSATIVKVLVTTLSTLLLIPSFSTSLNKISTIKSSVNNNYKLLIRDQFYANKDFIKNHEVINNYEFIEFTDLSVVSKKGLFLITDVKDAKCKKVLLDHNLMVLDTYKEIWDKYTDFLEYISQEKSKGRDRRLAFLIQRVFDSVFIDMLDI</sequence>
<organism evidence="2 3">
    <name type="scientific">Mesoplasma syrphidae</name>
    <dbReference type="NCBI Taxonomy" id="225999"/>
    <lineage>
        <taxon>Bacteria</taxon>
        <taxon>Bacillati</taxon>
        <taxon>Mycoplasmatota</taxon>
        <taxon>Mollicutes</taxon>
        <taxon>Entomoplasmatales</taxon>
        <taxon>Entomoplasmataceae</taxon>
        <taxon>Mesoplasma</taxon>
    </lineage>
</organism>
<keyword evidence="1" id="KW-0812">Transmembrane</keyword>
<dbReference type="EMBL" id="CP025257">
    <property type="protein sequence ID" value="AUF83518.1"/>
    <property type="molecule type" value="Genomic_DNA"/>
</dbReference>
<proteinExistence type="predicted"/>
<keyword evidence="1" id="KW-0472">Membrane</keyword>
<dbReference type="Proteomes" id="UP000233419">
    <property type="component" value="Chromosome"/>
</dbReference>
<evidence type="ECO:0000256" key="1">
    <source>
        <dbReference type="SAM" id="Phobius"/>
    </source>
</evidence>